<dbReference type="OrthoDB" id="9775224at2"/>
<organism evidence="4 5">
    <name type="scientific">Kribbella soli</name>
    <dbReference type="NCBI Taxonomy" id="1124743"/>
    <lineage>
        <taxon>Bacteria</taxon>
        <taxon>Bacillati</taxon>
        <taxon>Actinomycetota</taxon>
        <taxon>Actinomycetes</taxon>
        <taxon>Propionibacteriales</taxon>
        <taxon>Kribbellaceae</taxon>
        <taxon>Kribbella</taxon>
    </lineage>
</organism>
<dbReference type="EMBL" id="SJJZ01000004">
    <property type="protein sequence ID" value="TCC03700.1"/>
    <property type="molecule type" value="Genomic_DNA"/>
</dbReference>
<dbReference type="SUPFAM" id="SSF52540">
    <property type="entry name" value="P-loop containing nucleoside triphosphate hydrolases"/>
    <property type="match status" value="1"/>
</dbReference>
<dbReference type="RefSeq" id="WP_131344289.1">
    <property type="nucleotide sequence ID" value="NZ_SJJZ01000004.1"/>
</dbReference>
<dbReference type="GO" id="GO:0008976">
    <property type="term" value="F:polyphosphate kinase activity"/>
    <property type="evidence" value="ECO:0007669"/>
    <property type="project" value="InterPro"/>
</dbReference>
<gene>
    <name evidence="4" type="ORF">E0H45_31740</name>
</gene>
<dbReference type="InterPro" id="IPR027417">
    <property type="entry name" value="P-loop_NTPase"/>
</dbReference>
<dbReference type="InterPro" id="IPR016898">
    <property type="entry name" value="Polyphosphate_phosphotransfera"/>
</dbReference>
<evidence type="ECO:0000313" key="5">
    <source>
        <dbReference type="Proteomes" id="UP000292346"/>
    </source>
</evidence>
<evidence type="ECO:0000256" key="2">
    <source>
        <dbReference type="ARBA" id="ARBA00022777"/>
    </source>
</evidence>
<dbReference type="InterPro" id="IPR022300">
    <property type="entry name" value="PPK2-rel_1"/>
</dbReference>
<evidence type="ECO:0000259" key="3">
    <source>
        <dbReference type="Pfam" id="PF03976"/>
    </source>
</evidence>
<dbReference type="PANTHER" id="PTHR34383:SF3">
    <property type="entry name" value="POLYPHOSPHATE:AMP PHOSPHOTRANSFERASE"/>
    <property type="match status" value="1"/>
</dbReference>
<dbReference type="Pfam" id="PF03976">
    <property type="entry name" value="PPK2"/>
    <property type="match status" value="1"/>
</dbReference>
<feature type="domain" description="Polyphosphate kinase-2-related" evidence="3">
    <location>
        <begin position="39"/>
        <end position="269"/>
    </location>
</feature>
<protein>
    <submittedName>
        <fullName evidence="4">Polyphosphate kinase 2 family protein</fullName>
    </submittedName>
</protein>
<dbReference type="PIRSF" id="PIRSF028756">
    <property type="entry name" value="PPK2_prd"/>
    <property type="match status" value="1"/>
</dbReference>
<evidence type="ECO:0000256" key="1">
    <source>
        <dbReference type="ARBA" id="ARBA00022679"/>
    </source>
</evidence>
<comment type="caution">
    <text evidence="4">The sequence shown here is derived from an EMBL/GenBank/DDBJ whole genome shotgun (WGS) entry which is preliminary data.</text>
</comment>
<keyword evidence="2 4" id="KW-0418">Kinase</keyword>
<sequence>MTSRERRIADFIEAFRVEPGSKIRLSRDFDPAFRGTIHSKKEGRRLLAEGIDLLAEYQTRLYAQHTHGVLVVLQALDAAGKDGTIRHVMTGVNPQGVSVHSFKVPSSKELEHDYLWRYGLQLPGRGEIGIFNRSHYEEVLVVRVHPELLERQRLPRSARGKGIWRHRFHEINEWERTLSRNGIKIVKLFLNLSKEEQRTRFLRRIDLPDHNWKFSAADVREREYWSDYQRAFSKVLSRTSTEWAPWYVIPADRKWYARIAAGAVIANALMEIDPRFPTIDSDARKALLEVKNALEAQAPKGAAADPFEAG</sequence>
<keyword evidence="1" id="KW-0808">Transferase</keyword>
<dbReference type="InterPro" id="IPR022488">
    <property type="entry name" value="PPK2-related"/>
</dbReference>
<accession>A0A4R0H4M4</accession>
<keyword evidence="5" id="KW-1185">Reference proteome</keyword>
<dbReference type="AlphaFoldDB" id="A0A4R0H4M4"/>
<dbReference type="PANTHER" id="PTHR34383">
    <property type="entry name" value="POLYPHOSPHATE:AMP PHOSPHOTRANSFERASE-RELATED"/>
    <property type="match status" value="1"/>
</dbReference>
<dbReference type="NCBIfam" id="TIGR03709">
    <property type="entry name" value="PPK2_rel_1"/>
    <property type="match status" value="1"/>
</dbReference>
<dbReference type="Proteomes" id="UP000292346">
    <property type="component" value="Unassembled WGS sequence"/>
</dbReference>
<proteinExistence type="predicted"/>
<reference evidence="4 5" key="1">
    <citation type="submission" date="2019-02" db="EMBL/GenBank/DDBJ databases">
        <title>Kribbella capetownensis sp. nov. and Kribbella speibonae sp. nov., isolated from soil.</title>
        <authorList>
            <person name="Curtis S.M."/>
            <person name="Norton I."/>
            <person name="Everest G.J."/>
            <person name="Meyers P.R."/>
        </authorList>
    </citation>
    <scope>NUCLEOTIDE SEQUENCE [LARGE SCALE GENOMIC DNA]</scope>
    <source>
        <strain evidence="4 5">KCTC 29219</strain>
    </source>
</reference>
<evidence type="ECO:0000313" key="4">
    <source>
        <dbReference type="EMBL" id="TCC03700.1"/>
    </source>
</evidence>
<name>A0A4R0H4M4_9ACTN</name>
<dbReference type="GO" id="GO:0006797">
    <property type="term" value="P:polyphosphate metabolic process"/>
    <property type="evidence" value="ECO:0007669"/>
    <property type="project" value="InterPro"/>
</dbReference>
<dbReference type="Gene3D" id="3.40.50.300">
    <property type="entry name" value="P-loop containing nucleotide triphosphate hydrolases"/>
    <property type="match status" value="1"/>
</dbReference>